<keyword evidence="2" id="KW-1185">Reference proteome</keyword>
<protein>
    <submittedName>
        <fullName evidence="1">Uncharacterized protein</fullName>
    </submittedName>
</protein>
<dbReference type="AlphaFoldDB" id="A0A371E3S3"/>
<gene>
    <name evidence="1" type="ORF">CR513_61207</name>
</gene>
<dbReference type="EMBL" id="QJKJ01016706">
    <property type="protein sequence ID" value="RDX60637.1"/>
    <property type="molecule type" value="Genomic_DNA"/>
</dbReference>
<dbReference type="Proteomes" id="UP000257109">
    <property type="component" value="Unassembled WGS sequence"/>
</dbReference>
<evidence type="ECO:0000313" key="2">
    <source>
        <dbReference type="Proteomes" id="UP000257109"/>
    </source>
</evidence>
<name>A0A371E3S3_MUCPR</name>
<sequence length="67" mass="8073">MVMLYSAHPCKPIREAHFAQYKREKPQSIRYHLEFHNGIFSLKRIPKHIYNLKELYMGILFGYIMSS</sequence>
<feature type="non-terminal residue" evidence="1">
    <location>
        <position position="1"/>
    </location>
</feature>
<reference evidence="1" key="1">
    <citation type="submission" date="2018-05" db="EMBL/GenBank/DDBJ databases">
        <title>Draft genome of Mucuna pruriens seed.</title>
        <authorList>
            <person name="Nnadi N.E."/>
            <person name="Vos R."/>
            <person name="Hasami M.H."/>
            <person name="Devisetty U.K."/>
            <person name="Aguiy J.C."/>
        </authorList>
    </citation>
    <scope>NUCLEOTIDE SEQUENCE [LARGE SCALE GENOMIC DNA]</scope>
    <source>
        <strain evidence="1">JCA_2017</strain>
    </source>
</reference>
<organism evidence="1 2">
    <name type="scientific">Mucuna pruriens</name>
    <name type="common">Velvet bean</name>
    <name type="synonym">Dolichos pruriens</name>
    <dbReference type="NCBI Taxonomy" id="157652"/>
    <lineage>
        <taxon>Eukaryota</taxon>
        <taxon>Viridiplantae</taxon>
        <taxon>Streptophyta</taxon>
        <taxon>Embryophyta</taxon>
        <taxon>Tracheophyta</taxon>
        <taxon>Spermatophyta</taxon>
        <taxon>Magnoliopsida</taxon>
        <taxon>eudicotyledons</taxon>
        <taxon>Gunneridae</taxon>
        <taxon>Pentapetalae</taxon>
        <taxon>rosids</taxon>
        <taxon>fabids</taxon>
        <taxon>Fabales</taxon>
        <taxon>Fabaceae</taxon>
        <taxon>Papilionoideae</taxon>
        <taxon>50 kb inversion clade</taxon>
        <taxon>NPAAA clade</taxon>
        <taxon>indigoferoid/millettioid clade</taxon>
        <taxon>Phaseoleae</taxon>
        <taxon>Mucuna</taxon>
    </lineage>
</organism>
<proteinExistence type="predicted"/>
<accession>A0A371E3S3</accession>
<comment type="caution">
    <text evidence="1">The sequence shown here is derived from an EMBL/GenBank/DDBJ whole genome shotgun (WGS) entry which is preliminary data.</text>
</comment>
<evidence type="ECO:0000313" key="1">
    <source>
        <dbReference type="EMBL" id="RDX60637.1"/>
    </source>
</evidence>